<name>A0A4R2LJX0_9BACE</name>
<dbReference type="Pfam" id="PF01433">
    <property type="entry name" value="Peptidase_M1"/>
    <property type="match status" value="1"/>
</dbReference>
<dbReference type="RefSeq" id="WP_131927520.1">
    <property type="nucleotide sequence ID" value="NZ_SLXB01000039.1"/>
</dbReference>
<accession>A0A4R2LJX0</accession>
<dbReference type="SUPFAM" id="SSF55486">
    <property type="entry name" value="Metalloproteases ('zincins'), catalytic domain"/>
    <property type="match status" value="1"/>
</dbReference>
<evidence type="ECO:0000259" key="1">
    <source>
        <dbReference type="Pfam" id="PF01433"/>
    </source>
</evidence>
<evidence type="ECO:0000313" key="2">
    <source>
        <dbReference type="EMBL" id="TCO86874.1"/>
    </source>
</evidence>
<gene>
    <name evidence="2" type="ORF">EV202_1395</name>
</gene>
<organism evidence="2 3">
    <name type="scientific">Prevotella heparinolytica</name>
    <dbReference type="NCBI Taxonomy" id="28113"/>
    <lineage>
        <taxon>Bacteria</taxon>
        <taxon>Pseudomonadati</taxon>
        <taxon>Bacteroidota</taxon>
        <taxon>Bacteroidia</taxon>
        <taxon>Bacteroidales</taxon>
        <taxon>Bacteroidaceae</taxon>
        <taxon>Bacteroides</taxon>
    </lineage>
</organism>
<feature type="domain" description="Peptidase M1 membrane alanine aminopeptidase" evidence="1">
    <location>
        <begin position="290"/>
        <end position="433"/>
    </location>
</feature>
<sequence length="436" mass="51365">MKTNILLFFFYLWMSLFPAICWGQKINNYSLSFDKRYSEAANMRVICSFIIDFQDADSICMNLGGPFELSVDDLIVYGNTSLKYDYRKENKQIIYYRPSVQKVAISMEYNYTNLTSFFVYGKGDAELWETSYEEYYYPYIPDINMSLSVKVSLPDSLSLISSYAMHKDSLNNYSCRINNVLAQSLSLAFIRKEVYMKTTAAIPESVQIYQIRNMQCKEERYNELLTLISESIRYFSRIYKDNYLSESHSITSYPIFLFHNGEGFSNRYNIGFISASQEKFSTYPNIYPLVHEIGHRWLGEWTLLINDGQAGAYFIKESLNEFMTLMFIRDYFGEKTYKDLIDQYKEEYQKIKNSKDDVPLIDITENNNNTVVYRKGPLVLDYIAKEIGYDRLIASITLFYQQYNRKIHLCYEDFIDTLARQYPEAGKDLDTMVRNK</sequence>
<comment type="caution">
    <text evidence="2">The sequence shown here is derived from an EMBL/GenBank/DDBJ whole genome shotgun (WGS) entry which is preliminary data.</text>
</comment>
<dbReference type="GO" id="GO:0008270">
    <property type="term" value="F:zinc ion binding"/>
    <property type="evidence" value="ECO:0007669"/>
    <property type="project" value="InterPro"/>
</dbReference>
<dbReference type="GO" id="GO:0008237">
    <property type="term" value="F:metallopeptidase activity"/>
    <property type="evidence" value="ECO:0007669"/>
    <property type="project" value="InterPro"/>
</dbReference>
<dbReference type="Gene3D" id="1.10.390.10">
    <property type="entry name" value="Neutral Protease Domain 2"/>
    <property type="match status" value="1"/>
</dbReference>
<dbReference type="AlphaFoldDB" id="A0A4R2LJX0"/>
<reference evidence="2 3" key="1">
    <citation type="submission" date="2019-03" db="EMBL/GenBank/DDBJ databases">
        <title>Genomic Encyclopedia of Type Strains, Phase IV (KMG-IV): sequencing the most valuable type-strain genomes for metagenomic binning, comparative biology and taxonomic classification.</title>
        <authorList>
            <person name="Goeker M."/>
        </authorList>
    </citation>
    <scope>NUCLEOTIDE SEQUENCE [LARGE SCALE GENOMIC DNA]</scope>
    <source>
        <strain evidence="2 3">DSM 23917</strain>
    </source>
</reference>
<dbReference type="Proteomes" id="UP000295600">
    <property type="component" value="Unassembled WGS sequence"/>
</dbReference>
<proteinExistence type="predicted"/>
<protein>
    <recommendedName>
        <fullName evidence="1">Peptidase M1 membrane alanine aminopeptidase domain-containing protein</fullName>
    </recommendedName>
</protein>
<dbReference type="EMBL" id="SLXB01000039">
    <property type="protein sequence ID" value="TCO86874.1"/>
    <property type="molecule type" value="Genomic_DNA"/>
</dbReference>
<dbReference type="InterPro" id="IPR014782">
    <property type="entry name" value="Peptidase_M1_dom"/>
</dbReference>
<evidence type="ECO:0000313" key="3">
    <source>
        <dbReference type="Proteomes" id="UP000295600"/>
    </source>
</evidence>
<dbReference type="InterPro" id="IPR027268">
    <property type="entry name" value="Peptidase_M4/M1_CTD_sf"/>
</dbReference>